<evidence type="ECO:0000313" key="4">
    <source>
        <dbReference type="Proteomes" id="UP000494218"/>
    </source>
</evidence>
<dbReference type="PANTHER" id="PTHR46797:SF1">
    <property type="entry name" value="METHYLPHOSPHONATE SYNTHASE"/>
    <property type="match status" value="1"/>
</dbReference>
<protein>
    <submittedName>
        <fullName evidence="3">Putative DNA-binding protein</fullName>
    </submittedName>
</protein>
<evidence type="ECO:0000259" key="2">
    <source>
        <dbReference type="PROSITE" id="PS50943"/>
    </source>
</evidence>
<dbReference type="GO" id="GO:0003677">
    <property type="term" value="F:DNA binding"/>
    <property type="evidence" value="ECO:0007669"/>
    <property type="project" value="UniProtKB-KW"/>
</dbReference>
<dbReference type="Pfam" id="PF01381">
    <property type="entry name" value="HTH_3"/>
    <property type="match status" value="1"/>
</dbReference>
<organism evidence="3 4">
    <name type="scientific">Burkholderia lata (strain ATCC 17760 / DSM 23089 / LMG 22485 / NCIMB 9086 / R18194 / 383)</name>
    <dbReference type="NCBI Taxonomy" id="482957"/>
    <lineage>
        <taxon>Bacteria</taxon>
        <taxon>Pseudomonadati</taxon>
        <taxon>Pseudomonadota</taxon>
        <taxon>Betaproteobacteria</taxon>
        <taxon>Burkholderiales</taxon>
        <taxon>Burkholderiaceae</taxon>
        <taxon>Burkholderia</taxon>
        <taxon>Burkholderia cepacia complex</taxon>
    </lineage>
</organism>
<accession>A0A6P2MDF2</accession>
<dbReference type="SUPFAM" id="SSF47413">
    <property type="entry name" value="lambda repressor-like DNA-binding domains"/>
    <property type="match status" value="1"/>
</dbReference>
<dbReference type="PROSITE" id="PS50943">
    <property type="entry name" value="HTH_CROC1"/>
    <property type="match status" value="1"/>
</dbReference>
<dbReference type="InterPro" id="IPR050807">
    <property type="entry name" value="TransReg_Diox_bact_type"/>
</dbReference>
<dbReference type="RefSeq" id="WP_175032614.1">
    <property type="nucleotide sequence ID" value="NZ_CABVPW010000018.1"/>
</dbReference>
<dbReference type="GO" id="GO:0003700">
    <property type="term" value="F:DNA-binding transcription factor activity"/>
    <property type="evidence" value="ECO:0007669"/>
    <property type="project" value="TreeGrafter"/>
</dbReference>
<dbReference type="InterPro" id="IPR010982">
    <property type="entry name" value="Lambda_DNA-bd_dom_sf"/>
</dbReference>
<dbReference type="Proteomes" id="UP000494218">
    <property type="component" value="Unassembled WGS sequence"/>
</dbReference>
<sequence>MLYAMNAKSKIRDRRSPVATAVGARVKACRIEADKSQEELAYEACLDRTRVSAIERGVANPTVETLATICYVLGITLSDLFEPLALALKPSGEHRRETAPQPRRRALR</sequence>
<dbReference type="AlphaFoldDB" id="A0A6P2MDF2"/>
<dbReference type="GO" id="GO:0005829">
    <property type="term" value="C:cytosol"/>
    <property type="evidence" value="ECO:0007669"/>
    <property type="project" value="TreeGrafter"/>
</dbReference>
<dbReference type="CDD" id="cd00093">
    <property type="entry name" value="HTH_XRE"/>
    <property type="match status" value="1"/>
</dbReference>
<reference evidence="3 4" key="1">
    <citation type="submission" date="2019-09" db="EMBL/GenBank/DDBJ databases">
        <authorList>
            <person name="Depoorter E."/>
        </authorList>
    </citation>
    <scope>NUCLEOTIDE SEQUENCE [LARGE SCALE GENOMIC DNA]</scope>
    <source>
        <strain evidence="3">LMG 23254</strain>
    </source>
</reference>
<dbReference type="EMBL" id="CABVPW010000018">
    <property type="protein sequence ID" value="VWB81423.1"/>
    <property type="molecule type" value="Genomic_DNA"/>
</dbReference>
<evidence type="ECO:0000313" key="3">
    <source>
        <dbReference type="EMBL" id="VWB81423.1"/>
    </source>
</evidence>
<dbReference type="PANTHER" id="PTHR46797">
    <property type="entry name" value="HTH-TYPE TRANSCRIPTIONAL REGULATOR"/>
    <property type="match status" value="1"/>
</dbReference>
<dbReference type="SMART" id="SM00530">
    <property type="entry name" value="HTH_XRE"/>
    <property type="match status" value="1"/>
</dbReference>
<dbReference type="Gene3D" id="1.10.260.40">
    <property type="entry name" value="lambda repressor-like DNA-binding domains"/>
    <property type="match status" value="1"/>
</dbReference>
<keyword evidence="1 3" id="KW-0238">DNA-binding</keyword>
<dbReference type="InterPro" id="IPR001387">
    <property type="entry name" value="Cro/C1-type_HTH"/>
</dbReference>
<proteinExistence type="predicted"/>
<gene>
    <name evidence="3" type="ORF">BLA23254_03838</name>
</gene>
<evidence type="ECO:0000256" key="1">
    <source>
        <dbReference type="ARBA" id="ARBA00023125"/>
    </source>
</evidence>
<name>A0A6P2MDF2_BURL3</name>
<feature type="domain" description="HTH cro/C1-type" evidence="2">
    <location>
        <begin position="26"/>
        <end position="80"/>
    </location>
</feature>